<dbReference type="InterPro" id="IPR001841">
    <property type="entry name" value="Znf_RING"/>
</dbReference>
<feature type="compositionally biased region" description="Basic and acidic residues" evidence="4">
    <location>
        <begin position="174"/>
        <end position="185"/>
    </location>
</feature>
<comment type="caution">
    <text evidence="6">The sequence shown here is derived from an EMBL/GenBank/DDBJ whole genome shotgun (WGS) entry which is preliminary data.</text>
</comment>
<keyword evidence="3" id="KW-0863">Zinc-finger</keyword>
<evidence type="ECO:0000259" key="5">
    <source>
        <dbReference type="PROSITE" id="PS50089"/>
    </source>
</evidence>
<proteinExistence type="predicted"/>
<reference evidence="6" key="1">
    <citation type="submission" date="2023-08" db="EMBL/GenBank/DDBJ databases">
        <authorList>
            <person name="Chen Y."/>
            <person name="Shah S."/>
            <person name="Dougan E. K."/>
            <person name="Thang M."/>
            <person name="Chan C."/>
        </authorList>
    </citation>
    <scope>NUCLEOTIDE SEQUENCE</scope>
</reference>
<dbReference type="GO" id="GO:0008270">
    <property type="term" value="F:zinc ion binding"/>
    <property type="evidence" value="ECO:0007669"/>
    <property type="project" value="UniProtKB-KW"/>
</dbReference>
<dbReference type="EMBL" id="CAUJNA010003527">
    <property type="protein sequence ID" value="CAJ1404168.1"/>
    <property type="molecule type" value="Genomic_DNA"/>
</dbReference>
<dbReference type="InterPro" id="IPR045058">
    <property type="entry name" value="GIMA/IAN/Toc"/>
</dbReference>
<keyword evidence="3" id="KW-0862">Zinc</keyword>
<evidence type="ECO:0000256" key="4">
    <source>
        <dbReference type="SAM" id="MobiDB-lite"/>
    </source>
</evidence>
<keyword evidence="7" id="KW-1185">Reference proteome</keyword>
<evidence type="ECO:0000256" key="2">
    <source>
        <dbReference type="ARBA" id="ARBA00023134"/>
    </source>
</evidence>
<evidence type="ECO:0000313" key="7">
    <source>
        <dbReference type="Proteomes" id="UP001178507"/>
    </source>
</evidence>
<feature type="domain" description="RING-type" evidence="5">
    <location>
        <begin position="285"/>
        <end position="321"/>
    </location>
</feature>
<dbReference type="AlphaFoldDB" id="A0AA36NJ07"/>
<dbReference type="InterPro" id="IPR027417">
    <property type="entry name" value="P-loop_NTPase"/>
</dbReference>
<dbReference type="InterPro" id="IPR006703">
    <property type="entry name" value="G_AIG1"/>
</dbReference>
<dbReference type="Gene3D" id="3.40.50.300">
    <property type="entry name" value="P-loop containing nucleotide triphosphate hydrolases"/>
    <property type="match status" value="1"/>
</dbReference>
<dbReference type="CDD" id="cd00882">
    <property type="entry name" value="Ras_like_GTPase"/>
    <property type="match status" value="1"/>
</dbReference>
<keyword evidence="2" id="KW-0342">GTP-binding</keyword>
<name>A0AA36NJ07_9DINO</name>
<dbReference type="Proteomes" id="UP001178507">
    <property type="component" value="Unassembled WGS sequence"/>
</dbReference>
<protein>
    <recommendedName>
        <fullName evidence="5">RING-type domain-containing protein</fullName>
    </recommendedName>
</protein>
<dbReference type="SUPFAM" id="SSF57850">
    <property type="entry name" value="RING/U-box"/>
    <property type="match status" value="1"/>
</dbReference>
<keyword evidence="1" id="KW-0547">Nucleotide-binding</keyword>
<feature type="region of interest" description="Disordered" evidence="4">
    <location>
        <begin position="171"/>
        <end position="190"/>
    </location>
</feature>
<accession>A0AA36NJ07</accession>
<dbReference type="Pfam" id="PF04548">
    <property type="entry name" value="AIG1"/>
    <property type="match status" value="1"/>
</dbReference>
<dbReference type="InterPro" id="IPR013083">
    <property type="entry name" value="Znf_RING/FYVE/PHD"/>
</dbReference>
<dbReference type="SUPFAM" id="SSF52540">
    <property type="entry name" value="P-loop containing nucleoside triphosphate hydrolases"/>
    <property type="match status" value="1"/>
</dbReference>
<evidence type="ECO:0000313" key="6">
    <source>
        <dbReference type="EMBL" id="CAJ1404168.1"/>
    </source>
</evidence>
<organism evidence="6 7">
    <name type="scientific">Effrenium voratum</name>
    <dbReference type="NCBI Taxonomy" id="2562239"/>
    <lineage>
        <taxon>Eukaryota</taxon>
        <taxon>Sar</taxon>
        <taxon>Alveolata</taxon>
        <taxon>Dinophyceae</taxon>
        <taxon>Suessiales</taxon>
        <taxon>Symbiodiniaceae</taxon>
        <taxon>Effrenium</taxon>
    </lineage>
</organism>
<dbReference type="SMART" id="SM00184">
    <property type="entry name" value="RING"/>
    <property type="match status" value="1"/>
</dbReference>
<gene>
    <name evidence="6" type="ORF">EVOR1521_LOCUS26680</name>
</gene>
<keyword evidence="3" id="KW-0479">Metal-binding</keyword>
<evidence type="ECO:0000256" key="3">
    <source>
        <dbReference type="PROSITE-ProRule" id="PRU00175"/>
    </source>
</evidence>
<dbReference type="PANTHER" id="PTHR10903:SF184">
    <property type="entry name" value="GTP-BINDING PROTEIN A"/>
    <property type="match status" value="1"/>
</dbReference>
<dbReference type="PANTHER" id="PTHR10903">
    <property type="entry name" value="GTPASE, IMAP FAMILY MEMBER-RELATED"/>
    <property type="match status" value="1"/>
</dbReference>
<dbReference type="Gene3D" id="3.30.40.10">
    <property type="entry name" value="Zinc/RING finger domain, C3HC4 (zinc finger)"/>
    <property type="match status" value="1"/>
</dbReference>
<evidence type="ECO:0000256" key="1">
    <source>
        <dbReference type="ARBA" id="ARBA00022741"/>
    </source>
</evidence>
<dbReference type="PROSITE" id="PS50089">
    <property type="entry name" value="ZF_RING_2"/>
    <property type="match status" value="1"/>
</dbReference>
<dbReference type="GO" id="GO:0005525">
    <property type="term" value="F:GTP binding"/>
    <property type="evidence" value="ECO:0007669"/>
    <property type="project" value="UniProtKB-KW"/>
</dbReference>
<sequence length="338" mass="37400">MLGKAWKDEFELPEEIQRVAVVIGETGVGKSTIVNMLYNQDSSERCCAEPSVTGNSADSVTKASSLHLCMRTGWCLVDTVGVGDPDLRQNQIVDNVRNVIRNTARGVHAVIIVMKMGRVPKASRANLVLLQKLFREEDLKSHGVLVLTHWSGELGEEEGALKEWMGSAPGETFEDAHGSESEGPSKQEASSLPNMIDKFSRVILTNNQLKGRGAYSECRQNCLCELLEFVHSRTCKIRPRPVKFKDFIYDLMLDIYEMLWGSVVTIKDLLGRGESKELPTYCGACAVCSRQIELQQACKLTCDHSFHQECVKDLTACPVCQAPVVSLFSFADFFSGGV</sequence>